<accession>A0ABU8FUU0</accession>
<dbReference type="EMBL" id="JBAWSV010000003">
    <property type="protein sequence ID" value="MEI4829788.1"/>
    <property type="molecule type" value="Genomic_DNA"/>
</dbReference>
<evidence type="ECO:0000313" key="3">
    <source>
        <dbReference type="Proteomes" id="UP001367922"/>
    </source>
</evidence>
<organism evidence="2 3">
    <name type="scientific">Bacillus yunxiaonensis</name>
    <dbReference type="NCBI Taxonomy" id="3127665"/>
    <lineage>
        <taxon>Bacteria</taxon>
        <taxon>Bacillati</taxon>
        <taxon>Bacillota</taxon>
        <taxon>Bacilli</taxon>
        <taxon>Bacillales</taxon>
        <taxon>Bacillaceae</taxon>
        <taxon>Bacillus</taxon>
    </lineage>
</organism>
<keyword evidence="1" id="KW-0472">Membrane</keyword>
<sequence length="44" mass="4979">MKKKILFYIAASVLVAIGVYLFIDHSNKTQETKDTSTPPCHIKK</sequence>
<dbReference type="Proteomes" id="UP001367922">
    <property type="component" value="Unassembled WGS sequence"/>
</dbReference>
<protein>
    <submittedName>
        <fullName evidence="2">Uncharacterized protein</fullName>
    </submittedName>
</protein>
<proteinExistence type="predicted"/>
<comment type="caution">
    <text evidence="2">The sequence shown here is derived from an EMBL/GenBank/DDBJ whole genome shotgun (WGS) entry which is preliminary data.</text>
</comment>
<gene>
    <name evidence="2" type="ORF">WAX78_10025</name>
</gene>
<reference evidence="2 3" key="1">
    <citation type="submission" date="2024-01" db="EMBL/GenBank/DDBJ databases">
        <title>Seven novel Bacillus-like species.</title>
        <authorList>
            <person name="Liu G."/>
        </authorList>
    </citation>
    <scope>NUCLEOTIDE SEQUENCE [LARGE SCALE GENOMIC DNA]</scope>
    <source>
        <strain evidence="2 3">FJAT-53711</strain>
    </source>
</reference>
<dbReference type="RefSeq" id="WP_336482150.1">
    <property type="nucleotide sequence ID" value="NZ_JBAWSV010000003.1"/>
</dbReference>
<evidence type="ECO:0000256" key="1">
    <source>
        <dbReference type="SAM" id="Phobius"/>
    </source>
</evidence>
<feature type="transmembrane region" description="Helical" evidence="1">
    <location>
        <begin position="6"/>
        <end position="23"/>
    </location>
</feature>
<name>A0ABU8FUU0_9BACI</name>
<keyword evidence="3" id="KW-1185">Reference proteome</keyword>
<keyword evidence="1" id="KW-1133">Transmembrane helix</keyword>
<keyword evidence="1" id="KW-0812">Transmembrane</keyword>
<evidence type="ECO:0000313" key="2">
    <source>
        <dbReference type="EMBL" id="MEI4829788.1"/>
    </source>
</evidence>